<dbReference type="PANTHER" id="PTHR48112:SF36">
    <property type="entry name" value="TRANSCRIPTION FACTOR A, MITOCHONDRIAL"/>
    <property type="match status" value="1"/>
</dbReference>
<dbReference type="InterPro" id="IPR050342">
    <property type="entry name" value="HMGB"/>
</dbReference>
<comment type="caution">
    <text evidence="18">The sequence shown here is derived from an EMBL/GenBank/DDBJ whole genome shotgun (WGS) entry which is preliminary data.</text>
</comment>
<organism evidence="18 19">
    <name type="scientific">Triplophysa tibetana</name>
    <dbReference type="NCBI Taxonomy" id="1572043"/>
    <lineage>
        <taxon>Eukaryota</taxon>
        <taxon>Metazoa</taxon>
        <taxon>Chordata</taxon>
        <taxon>Craniata</taxon>
        <taxon>Vertebrata</taxon>
        <taxon>Euteleostomi</taxon>
        <taxon>Actinopterygii</taxon>
        <taxon>Neopterygii</taxon>
        <taxon>Teleostei</taxon>
        <taxon>Ostariophysi</taxon>
        <taxon>Cypriniformes</taxon>
        <taxon>Nemacheilidae</taxon>
        <taxon>Triplophysa</taxon>
    </lineage>
</organism>
<dbReference type="Proteomes" id="UP000324632">
    <property type="component" value="Chromosome 1"/>
</dbReference>
<dbReference type="GO" id="GO:0006357">
    <property type="term" value="P:regulation of transcription by RNA polymerase II"/>
    <property type="evidence" value="ECO:0007669"/>
    <property type="project" value="TreeGrafter"/>
</dbReference>
<evidence type="ECO:0000256" key="11">
    <source>
        <dbReference type="ARBA" id="ARBA00040582"/>
    </source>
</evidence>
<keyword evidence="16" id="KW-0732">Signal</keyword>
<protein>
    <recommendedName>
        <fullName evidence="11">Transcription factor A, mitochondrial</fullName>
    </recommendedName>
</protein>
<keyword evidence="4" id="KW-0809">Transit peptide</keyword>
<keyword evidence="10" id="KW-1135">Mitochondrion nucleoid</keyword>
<feature type="domain" description="HMG box" evidence="17">
    <location>
        <begin position="47"/>
        <end position="115"/>
    </location>
</feature>
<dbReference type="FunFam" id="1.10.30.10:FF:000043">
    <property type="entry name" value="Transcription factor A, mitochondrial"/>
    <property type="match status" value="1"/>
</dbReference>
<keyword evidence="6 14" id="KW-0238">DNA-binding</keyword>
<sequence length="281" mass="31877">MAPFSLMSVGANVLLKSVGLFSSASVVRCSCVLPVIKSFSTTTGDPPKRPLTAYMKFMKDNQPTFVRQNPGIKNVDIVRKIAQQWRGLTPEQKQPFQEVSLAAREQYKLALQEYKAQLTPAQSAAIAEERKQKLAKRKAIRKKKELNSLGKPKRPRSGFNIFMAEHFEEARGATMQGKMKSLTDDWKRLNIPQKQIYTQLAEDDKVRYKNEIKSWEEHMTEIGRDDLVRRKERRSLKATATKDRKKSSVSVLKAKAMKKKTSVKKTDSGTAAKKTVKSTTK</sequence>
<dbReference type="AlphaFoldDB" id="A0A5A9PTN6"/>
<dbReference type="GO" id="GO:0005634">
    <property type="term" value="C:nucleus"/>
    <property type="evidence" value="ECO:0007669"/>
    <property type="project" value="UniProtKB-UniRule"/>
</dbReference>
<dbReference type="PROSITE" id="PS50118">
    <property type="entry name" value="HMG_BOX_2"/>
    <property type="match status" value="2"/>
</dbReference>
<comment type="function">
    <text evidence="12">Binds to the mitochondrial light strand promoter and functions in mitochondrial transcription regulation. Component of the mitochondrial transcription initiation complex, composed at least of TFB2M, TFAM and POLRMT that is required for basal transcription of mitochondrial DNA. In this complex, TFAM recruits POLRMT to a specific promoter whereas TFB2M induces structural changes in POLRMT to enable promoter opening and trapping of the DNA non-template strand. Required for accurate and efficient promoter recognition by the mitochondrial RNA polymerase. Promotes transcription initiation from the HSP1 and the light strand promoter by binding immediately upstream of transcriptional start sites. Is able to unwind DNA. Bends the mitochondrial light strand promoter DNA into a U-turn shape via its HMG boxes. Required for maintenance of normal levels of mitochondrial DNA. May play a role in organizing and compacting mitochondrial DNA.</text>
</comment>
<dbReference type="InterPro" id="IPR036910">
    <property type="entry name" value="HMG_box_dom_sf"/>
</dbReference>
<reference evidence="18 19" key="1">
    <citation type="journal article" date="2019" name="Mol. Ecol. Resour.">
        <title>Chromosome-level genome assembly of Triplophysa tibetana, a fish adapted to the harsh high-altitude environment of the Tibetan Plateau.</title>
        <authorList>
            <person name="Yang X."/>
            <person name="Liu H."/>
            <person name="Ma Z."/>
            <person name="Zou Y."/>
            <person name="Zou M."/>
            <person name="Mao Y."/>
            <person name="Li X."/>
            <person name="Wang H."/>
            <person name="Chen T."/>
            <person name="Wang W."/>
            <person name="Yang R."/>
        </authorList>
    </citation>
    <scope>NUCLEOTIDE SEQUENCE [LARGE SCALE GENOMIC DNA]</scope>
    <source>
        <strain evidence="18">TTIB1903HZAU</strain>
        <tissue evidence="18">Muscle</tissue>
    </source>
</reference>
<dbReference type="EMBL" id="SOYY01000001">
    <property type="protein sequence ID" value="KAA0725594.1"/>
    <property type="molecule type" value="Genomic_DNA"/>
</dbReference>
<accession>A0A5A9PTN6</accession>
<feature type="chain" id="PRO_5023139397" description="Transcription factor A, mitochondrial" evidence="16">
    <location>
        <begin position="30"/>
        <end position="281"/>
    </location>
</feature>
<evidence type="ECO:0000256" key="9">
    <source>
        <dbReference type="ARBA" id="ARBA00023163"/>
    </source>
</evidence>
<evidence type="ECO:0000259" key="17">
    <source>
        <dbReference type="PROSITE" id="PS50118"/>
    </source>
</evidence>
<evidence type="ECO:0000313" key="19">
    <source>
        <dbReference type="Proteomes" id="UP000324632"/>
    </source>
</evidence>
<dbReference type="Gene3D" id="1.10.30.10">
    <property type="entry name" value="High mobility group box domain"/>
    <property type="match status" value="2"/>
</dbReference>
<dbReference type="GO" id="GO:0003677">
    <property type="term" value="F:DNA binding"/>
    <property type="evidence" value="ECO:0007669"/>
    <property type="project" value="UniProtKB-UniRule"/>
</dbReference>
<evidence type="ECO:0000256" key="15">
    <source>
        <dbReference type="SAM" id="MobiDB-lite"/>
    </source>
</evidence>
<evidence type="ECO:0000256" key="16">
    <source>
        <dbReference type="SAM" id="SignalP"/>
    </source>
</evidence>
<dbReference type="CDD" id="cd00084">
    <property type="entry name" value="HMG-box_SF"/>
    <property type="match status" value="1"/>
</dbReference>
<evidence type="ECO:0000256" key="10">
    <source>
        <dbReference type="ARBA" id="ARBA00023271"/>
    </source>
</evidence>
<feature type="signal peptide" evidence="16">
    <location>
        <begin position="1"/>
        <end position="29"/>
    </location>
</feature>
<keyword evidence="8" id="KW-0010">Activator</keyword>
<dbReference type="PANTHER" id="PTHR48112">
    <property type="entry name" value="HIGH MOBILITY GROUP PROTEIN DSP1"/>
    <property type="match status" value="1"/>
</dbReference>
<dbReference type="Pfam" id="PF09011">
    <property type="entry name" value="HMG_box_2"/>
    <property type="match status" value="1"/>
</dbReference>
<feature type="region of interest" description="Disordered" evidence="15">
    <location>
        <begin position="233"/>
        <end position="281"/>
    </location>
</feature>
<keyword evidence="2" id="KW-0597">Phosphoprotein</keyword>
<feature type="DNA-binding region" description="HMG box" evidence="14">
    <location>
        <begin position="47"/>
        <end position="115"/>
    </location>
</feature>
<name>A0A5A9PTN6_9TELE</name>
<dbReference type="InterPro" id="IPR009071">
    <property type="entry name" value="HMG_box_dom"/>
</dbReference>
<evidence type="ECO:0000256" key="1">
    <source>
        <dbReference type="ARBA" id="ARBA00004436"/>
    </source>
</evidence>
<evidence type="ECO:0000256" key="4">
    <source>
        <dbReference type="ARBA" id="ARBA00022946"/>
    </source>
</evidence>
<dbReference type="OrthoDB" id="5550281at2759"/>
<keyword evidence="5" id="KW-0805">Transcription regulation</keyword>
<keyword evidence="3" id="KW-0677">Repeat</keyword>
<dbReference type="SUPFAM" id="SSF47095">
    <property type="entry name" value="HMG-box"/>
    <property type="match status" value="2"/>
</dbReference>
<evidence type="ECO:0000256" key="12">
    <source>
        <dbReference type="ARBA" id="ARBA00045216"/>
    </source>
</evidence>
<keyword evidence="7" id="KW-0496">Mitochondrion</keyword>
<dbReference type="SMART" id="SM00398">
    <property type="entry name" value="HMG"/>
    <property type="match status" value="2"/>
</dbReference>
<evidence type="ECO:0000256" key="3">
    <source>
        <dbReference type="ARBA" id="ARBA00022737"/>
    </source>
</evidence>
<evidence type="ECO:0000256" key="13">
    <source>
        <dbReference type="ARBA" id="ARBA00046467"/>
    </source>
</evidence>
<feature type="domain" description="HMG box" evidence="17">
    <location>
        <begin position="152"/>
        <end position="216"/>
    </location>
</feature>
<keyword evidence="19" id="KW-1185">Reference proteome</keyword>
<dbReference type="Pfam" id="PF00505">
    <property type="entry name" value="HMG_box"/>
    <property type="match status" value="1"/>
</dbReference>
<gene>
    <name evidence="18" type="ORF">E1301_Tti020212</name>
</gene>
<evidence type="ECO:0000256" key="14">
    <source>
        <dbReference type="PROSITE-ProRule" id="PRU00267"/>
    </source>
</evidence>
<evidence type="ECO:0000256" key="2">
    <source>
        <dbReference type="ARBA" id="ARBA00022553"/>
    </source>
</evidence>
<comment type="subunit">
    <text evidence="13">Monomer; binds DNA as a monomer. Homodimer. Component of the mitochondrial transcription initiation complex, composed at least of TFB2M, TFAM and POLRMT. In this complex TFAM recruits POLRMT to the promoter whereas TFB2M induces structural changes in POLRMT to enable promoter opening and trapping of the DNA non-template strand. Upon metabolic stress, forms a complex composed of FOXO3, SIRT3, TFAM and POLRMT. Interacts with TFB1M and TFB2M. Interacts with CLPX; this enhances DNA-binding.</text>
</comment>
<proteinExistence type="predicted"/>
<evidence type="ECO:0000313" key="18">
    <source>
        <dbReference type="EMBL" id="KAA0725594.1"/>
    </source>
</evidence>
<evidence type="ECO:0000256" key="6">
    <source>
        <dbReference type="ARBA" id="ARBA00023125"/>
    </source>
</evidence>
<dbReference type="GO" id="GO:0042645">
    <property type="term" value="C:mitochondrial nucleoid"/>
    <property type="evidence" value="ECO:0007669"/>
    <property type="project" value="UniProtKB-SubCell"/>
</dbReference>
<evidence type="ECO:0000256" key="7">
    <source>
        <dbReference type="ARBA" id="ARBA00023128"/>
    </source>
</evidence>
<comment type="subcellular location">
    <subcellularLocation>
        <location evidence="1">Mitochondrion matrix</location>
        <location evidence="1">Mitochondrion nucleoid</location>
    </subcellularLocation>
</comment>
<evidence type="ECO:0000256" key="8">
    <source>
        <dbReference type="ARBA" id="ARBA00023159"/>
    </source>
</evidence>
<keyword evidence="14" id="KW-0539">Nucleus</keyword>
<evidence type="ECO:0000256" key="5">
    <source>
        <dbReference type="ARBA" id="ARBA00023015"/>
    </source>
</evidence>
<feature type="DNA-binding region" description="HMG box" evidence="14">
    <location>
        <begin position="152"/>
        <end position="216"/>
    </location>
</feature>
<keyword evidence="9" id="KW-0804">Transcription</keyword>